<evidence type="ECO:0000256" key="2">
    <source>
        <dbReference type="ARBA" id="ARBA00004286"/>
    </source>
</evidence>
<accession>A0AAJ7EF36</accession>
<dbReference type="GO" id="GO:0005634">
    <property type="term" value="C:nucleus"/>
    <property type="evidence" value="ECO:0007669"/>
    <property type="project" value="UniProtKB-SubCell"/>
</dbReference>
<dbReference type="RefSeq" id="XP_013174930.1">
    <property type="nucleotide sequence ID" value="XM_013319476.1"/>
</dbReference>
<dbReference type="PANTHER" id="PTHR48225:SF7">
    <property type="entry name" value="MEIOSIS-SPECIFIC PROTEIN HOP1"/>
    <property type="match status" value="1"/>
</dbReference>
<dbReference type="AlphaFoldDB" id="A0AAJ7EF36"/>
<dbReference type="GO" id="GO:0051321">
    <property type="term" value="P:meiotic cell cycle"/>
    <property type="evidence" value="ECO:0007669"/>
    <property type="project" value="UniProtKB-KW"/>
</dbReference>
<evidence type="ECO:0000256" key="3">
    <source>
        <dbReference type="ARBA" id="ARBA00022454"/>
    </source>
</evidence>
<dbReference type="InterPro" id="IPR003511">
    <property type="entry name" value="HORMA_dom"/>
</dbReference>
<dbReference type="Gene3D" id="3.30.900.10">
    <property type="entry name" value="HORMA domain"/>
    <property type="match status" value="1"/>
</dbReference>
<proteinExistence type="predicted"/>
<protein>
    <submittedName>
        <fullName evidence="7">Uncharacterized protein LOC106123245</fullName>
    </submittedName>
</protein>
<reference evidence="7" key="1">
    <citation type="submission" date="2025-08" db="UniProtKB">
        <authorList>
            <consortium name="RefSeq"/>
        </authorList>
    </citation>
    <scope>IDENTIFICATION</scope>
</reference>
<keyword evidence="4" id="KW-0539">Nucleus</keyword>
<keyword evidence="5" id="KW-0469">Meiosis</keyword>
<evidence type="ECO:0000259" key="6">
    <source>
        <dbReference type="PROSITE" id="PS50815"/>
    </source>
</evidence>
<dbReference type="InterPro" id="IPR036570">
    <property type="entry name" value="HORMA_dom_sf"/>
</dbReference>
<dbReference type="PROSITE" id="PS50815">
    <property type="entry name" value="HORMA"/>
    <property type="match status" value="1"/>
</dbReference>
<evidence type="ECO:0000256" key="1">
    <source>
        <dbReference type="ARBA" id="ARBA00004123"/>
    </source>
</evidence>
<evidence type="ECO:0000313" key="7">
    <source>
        <dbReference type="RefSeq" id="XP_013174930.1"/>
    </source>
</evidence>
<dbReference type="GeneID" id="106123245"/>
<dbReference type="Proteomes" id="UP000694872">
    <property type="component" value="Unplaced"/>
</dbReference>
<evidence type="ECO:0000256" key="5">
    <source>
        <dbReference type="ARBA" id="ARBA00023254"/>
    </source>
</evidence>
<dbReference type="GO" id="GO:0005694">
    <property type="term" value="C:chromosome"/>
    <property type="evidence" value="ECO:0007669"/>
    <property type="project" value="UniProtKB-SubCell"/>
</dbReference>
<dbReference type="KEGG" id="pxu:106123245"/>
<evidence type="ECO:0000256" key="4">
    <source>
        <dbReference type="ARBA" id="ARBA00023242"/>
    </source>
</evidence>
<dbReference type="SUPFAM" id="SSF56019">
    <property type="entry name" value="The spindle assembly checkpoint protein mad2"/>
    <property type="match status" value="1"/>
</dbReference>
<dbReference type="Pfam" id="PF02301">
    <property type="entry name" value="HORMA"/>
    <property type="match status" value="1"/>
</dbReference>
<feature type="domain" description="HORMA" evidence="6">
    <location>
        <begin position="25"/>
        <end position="226"/>
    </location>
</feature>
<comment type="subcellular location">
    <subcellularLocation>
        <location evidence="2">Chromosome</location>
    </subcellularLocation>
    <subcellularLocation>
        <location evidence="1">Nucleus</location>
    </subcellularLocation>
</comment>
<organism evidence="7">
    <name type="scientific">Papilio xuthus</name>
    <name type="common">Asian swallowtail butterfly</name>
    <dbReference type="NCBI Taxonomy" id="66420"/>
    <lineage>
        <taxon>Eukaryota</taxon>
        <taxon>Metazoa</taxon>
        <taxon>Ecdysozoa</taxon>
        <taxon>Arthropoda</taxon>
        <taxon>Hexapoda</taxon>
        <taxon>Insecta</taxon>
        <taxon>Pterygota</taxon>
        <taxon>Neoptera</taxon>
        <taxon>Endopterygota</taxon>
        <taxon>Lepidoptera</taxon>
        <taxon>Glossata</taxon>
        <taxon>Ditrysia</taxon>
        <taxon>Papilionoidea</taxon>
        <taxon>Papilionidae</taxon>
        <taxon>Papilioninae</taxon>
        <taxon>Papilio</taxon>
    </lineage>
</organism>
<name>A0AAJ7EF36_PAPXU</name>
<sequence length="494" mass="55075">MQALAVSAPQDLIKVLTNEATENYLGSVTLLKQLTVAAVSTVVYFKDAFPEDSYNIEKFRELKLRILKMKCRDESAQFLSTALINAFDAFDKKYLHRLALCFYDDECRPENLVDYHIFEYTYHEAGASLRVRSGRGNGGPERRGLDDKAYAMLQSCTIINNGFQKKLPASFDISLRLYYNEAAPEDYQAPGFHCGDEFEEHLSQVDMSTYLLGEVETPYHGFRVTSCFKENLGSSHEAIASQNPPLMTQTQDVPVSSSLAGYAVSEGAVRCPCGLDRADLPRDVTSLITCEYCKTQQHAACFGLLRDVMCQSQCAVRLMLAWCGARGAVSSAPLCALGLAQRYVLRLLQYLRAKHVLAHDDWNVPQKVNEPRLREVMASFFSDLKPGVVERLLEETLASQESRSDSAPEVLSPSQMASLREATSVGRVVELHSPVPAGELLQQYRDALTPTLKDESLADTLAGFGLARNKRKLEPDTTTLRSKVKSKRSRSTFE</sequence>
<gene>
    <name evidence="7" type="primary">LOC106123245</name>
</gene>
<dbReference type="InterPro" id="IPR051294">
    <property type="entry name" value="HORMA_MeioticProgression"/>
</dbReference>
<keyword evidence="3" id="KW-0158">Chromosome</keyword>
<dbReference type="PANTHER" id="PTHR48225">
    <property type="entry name" value="HORMA DOMAIN-CONTAINING PROTEIN 1"/>
    <property type="match status" value="1"/>
</dbReference>